<dbReference type="AlphaFoldDB" id="A0A0A1ZE54"/>
<feature type="transmembrane region" description="Helical" evidence="9">
    <location>
        <begin position="7"/>
        <end position="27"/>
    </location>
</feature>
<dbReference type="InterPro" id="IPR048634">
    <property type="entry name" value="SecD_SecF_C"/>
</dbReference>
<evidence type="ECO:0000256" key="6">
    <source>
        <dbReference type="ARBA" id="ARBA00022989"/>
    </source>
</evidence>
<dbReference type="Pfam" id="PF07549">
    <property type="entry name" value="Sec_GG"/>
    <property type="match status" value="1"/>
</dbReference>
<dbReference type="Proteomes" id="UP000030598">
    <property type="component" value="Unassembled WGS sequence"/>
</dbReference>
<dbReference type="Gene3D" id="1.20.1640.10">
    <property type="entry name" value="Multidrug efflux transporter AcrB transmembrane domain"/>
    <property type="match status" value="1"/>
</dbReference>
<keyword evidence="4 9" id="KW-0812">Transmembrane</keyword>
<evidence type="ECO:0000259" key="10">
    <source>
        <dbReference type="Pfam" id="PF02355"/>
    </source>
</evidence>
<comment type="subcellular location">
    <subcellularLocation>
        <location evidence="1 9">Cell membrane</location>
        <topology evidence="1 9">Multi-pass membrane protein</topology>
    </subcellularLocation>
</comment>
<evidence type="ECO:0000256" key="5">
    <source>
        <dbReference type="ARBA" id="ARBA00022927"/>
    </source>
</evidence>
<name>A0A0A1ZE54_PROMR</name>
<evidence type="ECO:0000313" key="13">
    <source>
        <dbReference type="EMBL" id="KGF87867.1"/>
    </source>
</evidence>
<dbReference type="STRING" id="59925.EU91_0901"/>
<dbReference type="InterPro" id="IPR005791">
    <property type="entry name" value="SecD"/>
</dbReference>
<accession>A0A0A1ZE54</accession>
<comment type="subunit">
    <text evidence="9">Forms a complex with SecF. Part of the essential Sec protein translocation apparatus which comprises SecA, SecYEG and auxiliary proteins SecDF. Other proteins may also be involved.</text>
</comment>
<dbReference type="InterPro" id="IPR054384">
    <property type="entry name" value="SecDF_P1_head"/>
</dbReference>
<comment type="similarity">
    <text evidence="9">Belongs to the SecD/SecF family. SecD subfamily.</text>
</comment>
<protein>
    <recommendedName>
        <fullName evidence="9">Protein translocase subunit SecD</fullName>
    </recommendedName>
</protein>
<proteinExistence type="inferred from homology"/>
<evidence type="ECO:0000256" key="2">
    <source>
        <dbReference type="ARBA" id="ARBA00022448"/>
    </source>
</evidence>
<dbReference type="RefSeq" id="WP_032524401.1">
    <property type="nucleotide sequence ID" value="NZ_CP138934.1"/>
</dbReference>
<dbReference type="GO" id="GO:0065002">
    <property type="term" value="P:intracellular protein transmembrane transport"/>
    <property type="evidence" value="ECO:0007669"/>
    <property type="project" value="UniProtKB-UniRule"/>
</dbReference>
<comment type="caution">
    <text evidence="13">The sequence shown here is derived from an EMBL/GenBank/DDBJ whole genome shotgun (WGS) entry which is preliminary data.</text>
</comment>
<dbReference type="PANTHER" id="PTHR30081:SF1">
    <property type="entry name" value="PROTEIN TRANSLOCASE SUBUNIT SECD"/>
    <property type="match status" value="1"/>
</dbReference>
<organism evidence="13 14">
    <name type="scientific">Prochlorococcus marinus str. GP2</name>
    <dbReference type="NCBI Taxonomy" id="59925"/>
    <lineage>
        <taxon>Bacteria</taxon>
        <taxon>Bacillati</taxon>
        <taxon>Cyanobacteriota</taxon>
        <taxon>Cyanophyceae</taxon>
        <taxon>Synechococcales</taxon>
        <taxon>Prochlorococcaceae</taxon>
        <taxon>Prochlorococcus</taxon>
    </lineage>
</organism>
<dbReference type="GO" id="GO:0015450">
    <property type="term" value="F:protein-transporting ATPase activity"/>
    <property type="evidence" value="ECO:0007669"/>
    <property type="project" value="InterPro"/>
</dbReference>
<dbReference type="OrthoDB" id="9805019at2"/>
<gene>
    <name evidence="9" type="primary">secD</name>
    <name evidence="13" type="ORF">EU91_0901</name>
</gene>
<keyword evidence="7 9" id="KW-0811">Translocation</keyword>
<keyword evidence="2 9" id="KW-0813">Transport</keyword>
<evidence type="ECO:0000256" key="7">
    <source>
        <dbReference type="ARBA" id="ARBA00023010"/>
    </source>
</evidence>
<comment type="function">
    <text evidence="9">Part of the Sec protein translocase complex. Interacts with the SecYEG preprotein conducting channel. SecDF uses the proton motive force (PMF) to complete protein translocation after the ATP-dependent function of SecA.</text>
</comment>
<dbReference type="InterPro" id="IPR022646">
    <property type="entry name" value="SecD/SecF_CS"/>
</dbReference>
<reference evidence="14" key="1">
    <citation type="journal article" date="2014" name="Sci. Data">
        <title>Genomes of diverse isolates of the marine cyanobacterium Prochlorococcus.</title>
        <authorList>
            <person name="Biller S."/>
            <person name="Berube P."/>
            <person name="Thompson J."/>
            <person name="Kelly L."/>
            <person name="Roggensack S."/>
            <person name="Awad L."/>
            <person name="Roache-Johnson K."/>
            <person name="Ding H."/>
            <person name="Giovannoni S.J."/>
            <person name="Moore L.R."/>
            <person name="Chisholm S.W."/>
        </authorList>
    </citation>
    <scope>NUCLEOTIDE SEQUENCE [LARGE SCALE GENOMIC DNA]</scope>
    <source>
        <strain evidence="14">GP2</strain>
    </source>
</reference>
<dbReference type="NCBIfam" id="TIGR00916">
    <property type="entry name" value="2A0604s01"/>
    <property type="match status" value="1"/>
</dbReference>
<dbReference type="InterPro" id="IPR055344">
    <property type="entry name" value="SecD_SecF_C_bact"/>
</dbReference>
<evidence type="ECO:0000259" key="12">
    <source>
        <dbReference type="Pfam" id="PF22599"/>
    </source>
</evidence>
<dbReference type="Gene3D" id="3.30.1360.200">
    <property type="match status" value="1"/>
</dbReference>
<dbReference type="Pfam" id="PF02355">
    <property type="entry name" value="SecD_SecF_C"/>
    <property type="match status" value="1"/>
</dbReference>
<dbReference type="SUPFAM" id="SSF82866">
    <property type="entry name" value="Multidrug efflux transporter AcrB transmembrane domain"/>
    <property type="match status" value="1"/>
</dbReference>
<evidence type="ECO:0000259" key="11">
    <source>
        <dbReference type="Pfam" id="PF21760"/>
    </source>
</evidence>
<sequence length="489" mass="53969">MKRRQGWLFFIIFLLTLSVYLLINYPLQLGLDLQGGSQLTLQIIKEEGKVTSDELEAVNSVIDKRVNNLGVSESNLQTLGGDQLILELPGEQNPLVASRVLGKTALLEFRTQKKGTSTDLKTLQLQRLNIKELIELYSSSDKTQNDENYLKIIQNDLKKIEQELNYSYTSSDIYGMLIEIKKYVDKEITNLFIKTDLSGKDLINAGRRQEQTNSNWEVLLTFSNSGGEKFAEITKSIAGTNQLLAIILDGESISEASVGSQFVNTGITGGSATISGNFSAENARELEVQLKGGSLPLPIEIVESNTIGALLGSKNILKSLYAAISGLIFVGIFMIFNYRILGFVSVLSLVLYGFFNLALYSLIPVTLTLPGISGLILSIGMAVDANILIFERIREELYDGNTLTRSIDSGFQRANSSIVDGHITTLLSCFVLFLLGTNFVKGFAATLGIGVFISLFTSLNCSKTILRFFTTYQSLRQKNLYLPKKNFSN</sequence>
<comment type="function">
    <text evidence="9">Probably participates in protein translocation into and across both the cytoplasmic and thylakoid membranes in cyanobacterial cells.</text>
</comment>
<evidence type="ECO:0000256" key="9">
    <source>
        <dbReference type="HAMAP-Rule" id="MF_01463"/>
    </source>
</evidence>
<dbReference type="Pfam" id="PF21760">
    <property type="entry name" value="SecD_1st"/>
    <property type="match status" value="1"/>
</dbReference>
<evidence type="ECO:0000313" key="14">
    <source>
        <dbReference type="Proteomes" id="UP000030598"/>
    </source>
</evidence>
<dbReference type="GO" id="GO:0043952">
    <property type="term" value="P:protein transport by the Sec complex"/>
    <property type="evidence" value="ECO:0007669"/>
    <property type="project" value="UniProtKB-UniRule"/>
</dbReference>
<keyword evidence="6 9" id="KW-1133">Transmembrane helix</keyword>
<dbReference type="InterPro" id="IPR022813">
    <property type="entry name" value="SecD/SecF_arch_bac"/>
</dbReference>
<dbReference type="EMBL" id="JNAH01000004">
    <property type="protein sequence ID" value="KGF87867.1"/>
    <property type="molecule type" value="Genomic_DNA"/>
</dbReference>
<dbReference type="HAMAP" id="MF_01463_B">
    <property type="entry name" value="SecD_B"/>
    <property type="match status" value="1"/>
</dbReference>
<dbReference type="Pfam" id="PF22599">
    <property type="entry name" value="SecDF_P1_head"/>
    <property type="match status" value="1"/>
</dbReference>
<evidence type="ECO:0000256" key="4">
    <source>
        <dbReference type="ARBA" id="ARBA00022692"/>
    </source>
</evidence>
<dbReference type="GO" id="GO:0006605">
    <property type="term" value="P:protein targeting"/>
    <property type="evidence" value="ECO:0007669"/>
    <property type="project" value="UniProtKB-UniRule"/>
</dbReference>
<feature type="transmembrane region" description="Helical" evidence="9">
    <location>
        <begin position="418"/>
        <end position="436"/>
    </location>
</feature>
<feature type="domain" description="Protein translocase subunit SecDF P1" evidence="11">
    <location>
        <begin position="57"/>
        <end position="113"/>
    </location>
</feature>
<dbReference type="InterPro" id="IPR048631">
    <property type="entry name" value="SecD_1st"/>
</dbReference>
<feature type="transmembrane region" description="Helical" evidence="9">
    <location>
        <begin position="319"/>
        <end position="336"/>
    </location>
</feature>
<dbReference type="PANTHER" id="PTHR30081">
    <property type="entry name" value="PROTEIN-EXPORT MEMBRANE PROTEIN SEC"/>
    <property type="match status" value="1"/>
</dbReference>
<feature type="domain" description="Protein export membrane protein SecD/SecF C-terminal" evidence="10">
    <location>
        <begin position="299"/>
        <end position="469"/>
    </location>
</feature>
<feature type="transmembrane region" description="Helical" evidence="9">
    <location>
        <begin position="343"/>
        <end position="363"/>
    </location>
</feature>
<evidence type="ECO:0000256" key="1">
    <source>
        <dbReference type="ARBA" id="ARBA00004651"/>
    </source>
</evidence>
<feature type="transmembrane region" description="Helical" evidence="9">
    <location>
        <begin position="442"/>
        <end position="459"/>
    </location>
</feature>
<feature type="domain" description="SecDF P1 head subdomain" evidence="12">
    <location>
        <begin position="194"/>
        <end position="296"/>
    </location>
</feature>
<dbReference type="Gene3D" id="3.30.70.3400">
    <property type="match status" value="1"/>
</dbReference>
<dbReference type="eggNOG" id="COG0342">
    <property type="taxonomic scope" value="Bacteria"/>
</dbReference>
<dbReference type="GO" id="GO:0005886">
    <property type="term" value="C:plasma membrane"/>
    <property type="evidence" value="ECO:0007669"/>
    <property type="project" value="UniProtKB-SubCell"/>
</dbReference>
<evidence type="ECO:0000256" key="8">
    <source>
        <dbReference type="ARBA" id="ARBA00023136"/>
    </source>
</evidence>
<keyword evidence="5 9" id="KW-0653">Protein transport</keyword>
<feature type="transmembrane region" description="Helical" evidence="9">
    <location>
        <begin position="369"/>
        <end position="390"/>
    </location>
</feature>
<evidence type="ECO:0000256" key="3">
    <source>
        <dbReference type="ARBA" id="ARBA00022475"/>
    </source>
</evidence>
<dbReference type="NCBIfam" id="TIGR01129">
    <property type="entry name" value="secD"/>
    <property type="match status" value="1"/>
</dbReference>
<keyword evidence="8 9" id="KW-0472">Membrane</keyword>
<keyword evidence="3 9" id="KW-1003">Cell membrane</keyword>